<keyword evidence="3" id="KW-1185">Reference proteome</keyword>
<evidence type="ECO:0000256" key="1">
    <source>
        <dbReference type="SAM" id="SignalP"/>
    </source>
</evidence>
<proteinExistence type="predicted"/>
<dbReference type="AlphaFoldDB" id="A0AAD4U2F6"/>
<evidence type="ECO:0000313" key="2">
    <source>
        <dbReference type="EMBL" id="KAI4535925.1"/>
    </source>
</evidence>
<gene>
    <name evidence="2" type="ORF">MG293_014252</name>
</gene>
<accession>A0AAD4U2F6</accession>
<feature type="signal peptide" evidence="1">
    <location>
        <begin position="1"/>
        <end position="26"/>
    </location>
</feature>
<protein>
    <submittedName>
        <fullName evidence="2">Uncharacterized protein</fullName>
    </submittedName>
</protein>
<comment type="caution">
    <text evidence="2">The sequence shown here is derived from an EMBL/GenBank/DDBJ whole genome shotgun (WGS) entry which is preliminary data.</text>
</comment>
<keyword evidence="1" id="KW-0732">Signal</keyword>
<evidence type="ECO:0000313" key="3">
    <source>
        <dbReference type="Proteomes" id="UP001214576"/>
    </source>
</evidence>
<sequence length="220" mass="24346">MGMSTSTVSELSSVSVFLFYLFATESQTSNISATKNGNELKLVHINISASFHVLIAAYSQVSGKSNPYNSSQTLHQLPPARLENRHEEISRPENVAAECNDFWTLMSTSSSWVFIVCIRARTEDIKMNKADTLAFKMLEVDQQKTGTLDTGRLVTGWGRQVSEDATVSLLGNAQKKPFPSSDINEEILEPQILEIPLSGNESWQKLRYVPESGETESLGP</sequence>
<name>A0AAD4U2F6_OVIAM</name>
<organism evidence="2 3">
    <name type="scientific">Ovis ammon polii</name>
    <dbReference type="NCBI Taxonomy" id="230172"/>
    <lineage>
        <taxon>Eukaryota</taxon>
        <taxon>Metazoa</taxon>
        <taxon>Chordata</taxon>
        <taxon>Craniata</taxon>
        <taxon>Vertebrata</taxon>
        <taxon>Euteleostomi</taxon>
        <taxon>Mammalia</taxon>
        <taxon>Eutheria</taxon>
        <taxon>Laurasiatheria</taxon>
        <taxon>Artiodactyla</taxon>
        <taxon>Ruminantia</taxon>
        <taxon>Pecora</taxon>
        <taxon>Bovidae</taxon>
        <taxon>Caprinae</taxon>
        <taxon>Ovis</taxon>
    </lineage>
</organism>
<dbReference type="EMBL" id="JAKZEL010000017">
    <property type="protein sequence ID" value="KAI4535925.1"/>
    <property type="molecule type" value="Genomic_DNA"/>
</dbReference>
<dbReference type="Proteomes" id="UP001214576">
    <property type="component" value="Unassembled WGS sequence"/>
</dbReference>
<reference evidence="2" key="1">
    <citation type="submission" date="2022-03" db="EMBL/GenBank/DDBJ databases">
        <title>Genomic analyses of argali, domestic sheep and their hybrids provide insights into chromosomal evolution, heterosis and genetic basis of agronomic traits.</title>
        <authorList>
            <person name="Li M."/>
        </authorList>
    </citation>
    <scope>NUCLEOTIDE SEQUENCE</scope>
    <source>
        <strain evidence="2">CAU-MHL-2022a</strain>
        <tissue evidence="2">Skin</tissue>
    </source>
</reference>
<feature type="chain" id="PRO_5042224801" evidence="1">
    <location>
        <begin position="27"/>
        <end position="220"/>
    </location>
</feature>